<dbReference type="EMBL" id="CALNXK010000003">
    <property type="protein sequence ID" value="CAH3035214.1"/>
    <property type="molecule type" value="Genomic_DNA"/>
</dbReference>
<dbReference type="SUPFAM" id="SSF48726">
    <property type="entry name" value="Immunoglobulin"/>
    <property type="match status" value="4"/>
</dbReference>
<feature type="domain" description="EGF-like" evidence="7">
    <location>
        <begin position="436"/>
        <end position="474"/>
    </location>
</feature>
<keyword evidence="2" id="KW-0472">Membrane</keyword>
<evidence type="ECO:0000259" key="7">
    <source>
        <dbReference type="PROSITE" id="PS50026"/>
    </source>
</evidence>
<evidence type="ECO:0000256" key="2">
    <source>
        <dbReference type="ARBA" id="ARBA00023136"/>
    </source>
</evidence>
<dbReference type="SMART" id="SM00408">
    <property type="entry name" value="IGc2"/>
    <property type="match status" value="4"/>
</dbReference>
<reference evidence="10 11" key="1">
    <citation type="submission" date="2022-05" db="EMBL/GenBank/DDBJ databases">
        <authorList>
            <consortium name="Genoscope - CEA"/>
            <person name="William W."/>
        </authorList>
    </citation>
    <scope>NUCLEOTIDE SEQUENCE [LARGE SCALE GENOMIC DNA]</scope>
</reference>
<dbReference type="PROSITE" id="PS50026">
    <property type="entry name" value="EGF_3"/>
    <property type="match status" value="1"/>
</dbReference>
<dbReference type="Pfam" id="PF07679">
    <property type="entry name" value="I-set"/>
    <property type="match status" value="2"/>
</dbReference>
<evidence type="ECO:0000313" key="10">
    <source>
        <dbReference type="EMBL" id="CAH3035214.1"/>
    </source>
</evidence>
<dbReference type="Gene3D" id="2.60.120.1000">
    <property type="match status" value="2"/>
</dbReference>
<dbReference type="CDD" id="cd00054">
    <property type="entry name" value="EGF_CA"/>
    <property type="match status" value="1"/>
</dbReference>
<evidence type="ECO:0000259" key="9">
    <source>
        <dbReference type="PROSITE" id="PS51406"/>
    </source>
</evidence>
<dbReference type="Gene3D" id="2.10.25.10">
    <property type="entry name" value="Laminin"/>
    <property type="match status" value="1"/>
</dbReference>
<evidence type="ECO:0000256" key="5">
    <source>
        <dbReference type="ARBA" id="ARBA00023319"/>
    </source>
</evidence>
<dbReference type="PROSITE" id="PS00022">
    <property type="entry name" value="EGF_1"/>
    <property type="match status" value="1"/>
</dbReference>
<organism evidence="10 11">
    <name type="scientific">Porites lobata</name>
    <dbReference type="NCBI Taxonomy" id="104759"/>
    <lineage>
        <taxon>Eukaryota</taxon>
        <taxon>Metazoa</taxon>
        <taxon>Cnidaria</taxon>
        <taxon>Anthozoa</taxon>
        <taxon>Hexacorallia</taxon>
        <taxon>Scleractinia</taxon>
        <taxon>Fungiina</taxon>
        <taxon>Poritidae</taxon>
        <taxon>Porites</taxon>
    </lineage>
</organism>
<accession>A0ABN8MZ92</accession>
<feature type="domain" description="Fibrinogen C-terminal" evidence="9">
    <location>
        <begin position="643"/>
        <end position="698"/>
    </location>
</feature>
<dbReference type="SUPFAM" id="SSF57196">
    <property type="entry name" value="EGF/Laminin"/>
    <property type="match status" value="1"/>
</dbReference>
<dbReference type="PANTHER" id="PTHR11640">
    <property type="entry name" value="NEPHRIN"/>
    <property type="match status" value="1"/>
</dbReference>
<keyword evidence="11" id="KW-1185">Reference proteome</keyword>
<dbReference type="InterPro" id="IPR007110">
    <property type="entry name" value="Ig-like_dom"/>
</dbReference>
<dbReference type="InterPro" id="IPR002181">
    <property type="entry name" value="Fibrinogen_a/b/g_C_dom"/>
</dbReference>
<dbReference type="InterPro" id="IPR003598">
    <property type="entry name" value="Ig_sub2"/>
</dbReference>
<dbReference type="PROSITE" id="PS01186">
    <property type="entry name" value="EGF_2"/>
    <property type="match status" value="1"/>
</dbReference>
<dbReference type="InterPro" id="IPR051275">
    <property type="entry name" value="Cell_adhesion_signaling"/>
</dbReference>
<feature type="non-terminal residue" evidence="10">
    <location>
        <position position="1"/>
    </location>
</feature>
<dbReference type="InterPro" id="IPR000742">
    <property type="entry name" value="EGF"/>
</dbReference>
<evidence type="ECO:0000256" key="6">
    <source>
        <dbReference type="PROSITE-ProRule" id="PRU00076"/>
    </source>
</evidence>
<gene>
    <name evidence="10" type="ORF">PLOB_00025046</name>
</gene>
<comment type="subcellular location">
    <subcellularLocation>
        <location evidence="1">Membrane</location>
        <topology evidence="1">Single-pass type I membrane protein</topology>
    </subcellularLocation>
</comment>
<feature type="domain" description="Fibrinogen C-terminal" evidence="9">
    <location>
        <begin position="165"/>
        <end position="220"/>
    </location>
</feature>
<evidence type="ECO:0008006" key="12">
    <source>
        <dbReference type="Google" id="ProtNLM"/>
    </source>
</evidence>
<dbReference type="Gene3D" id="2.60.40.10">
    <property type="entry name" value="Immunoglobulins"/>
    <property type="match status" value="2"/>
</dbReference>
<dbReference type="PROSITE" id="PS51406">
    <property type="entry name" value="FIBRINOGEN_C_2"/>
    <property type="match status" value="2"/>
</dbReference>
<feature type="domain" description="Ig-like" evidence="8">
    <location>
        <begin position="1"/>
        <end position="83"/>
    </location>
</feature>
<evidence type="ECO:0000256" key="1">
    <source>
        <dbReference type="ARBA" id="ARBA00004479"/>
    </source>
</evidence>
<keyword evidence="6" id="KW-0245">EGF-like domain</keyword>
<feature type="domain" description="Ig-like" evidence="8">
    <location>
        <begin position="474"/>
        <end position="561"/>
    </location>
</feature>
<evidence type="ECO:0000256" key="3">
    <source>
        <dbReference type="ARBA" id="ARBA00023157"/>
    </source>
</evidence>
<protein>
    <recommendedName>
        <fullName evidence="12">Contactin-associated protein-like 2</fullName>
    </recommendedName>
</protein>
<dbReference type="SMART" id="SM00409">
    <property type="entry name" value="IG"/>
    <property type="match status" value="4"/>
</dbReference>
<dbReference type="PROSITE" id="PS50835">
    <property type="entry name" value="IG_LIKE"/>
    <property type="match status" value="2"/>
</dbReference>
<comment type="caution">
    <text evidence="6">Lacks conserved residue(s) required for the propagation of feature annotation.</text>
</comment>
<comment type="caution">
    <text evidence="10">The sequence shown here is derived from an EMBL/GenBank/DDBJ whole genome shotgun (WGS) entry which is preliminary data.</text>
</comment>
<name>A0ABN8MZ92_9CNID</name>
<feature type="disulfide bond" evidence="6">
    <location>
        <begin position="464"/>
        <end position="473"/>
    </location>
</feature>
<dbReference type="Proteomes" id="UP001159405">
    <property type="component" value="Unassembled WGS sequence"/>
</dbReference>
<sequence length="849" mass="93212">FVNTSPKIISTQKEQQVTFTCNAFGSPRPIITWRRSHGTLSASRTLTTDGNLSIMNVTIGDSGFYVCNATSAEQKNSSSVELKVFYSLAHVVSPELSVTLYVGQALKLSCPTSSGTELWLYNGSVSVRQDVYLETPGILLIPSLRKDHVGNYSCLSGESLRWNVSLHVKIPETCSIVKQSICDASGDYVIDPDGERGEDPFTVYCNMTDKGGVGVTVVSHDSESRILVKGIEAPGGYRRDIHYIGASLSEIKGLTEVAANCQQFIRYECYGSILLDHNRNNRYGWWVSRDGADMTYWGGATRGCACGTTRSCDDTSKWCNCDKNDHVWREDSGLLTNKSHLPVSQLRFGDTGTDCPREVKFTDFMEGRILLGHVFKRIEIKSPDVCEVNCFLAADCVSFNIGPLQDGKYWCELSNSDHIAHPQDLVNGVGTIYQPFLNHCASNPCPLNGRCQTGFTDKGYRCVCPVGFTGQNCSKVTLFVYTSPKIISTQKEQQVTFTCNALGSPRPIITWRRSHGTLSASRTLTTYGNLSIMNVTIGDSGFYVCNATSAEQKNSSSVELKVFYSLAHVVSPELSVTLYVGQAVKLSCPTSSGTELWLYNGSVSVRQDVYLETPGILLIPSLRKDHVGNYSCLLGDSPRWNVSLHVKIPETCSIVKQSICDASGDYVIDPDGELGEDPFTVYCNMTDKGGVGVTVVSHDSESRILVKGIEAPGGYRRDIHYIGASLSQIKGLTEVAANCQQFIRYECYGSILRVHNRNNRYGWWVSSDGADMTYWGGATVGCACGMTNSCDKSAKLCNCDKNDHVWREDSGLLTNKLHLPVSQLRFGDTGQSAEKGYHTLGKLECYGMS</sequence>
<keyword evidence="5" id="KW-0393">Immunoglobulin domain</keyword>
<dbReference type="InterPro" id="IPR036179">
    <property type="entry name" value="Ig-like_dom_sf"/>
</dbReference>
<evidence type="ECO:0000256" key="4">
    <source>
        <dbReference type="ARBA" id="ARBA00023180"/>
    </source>
</evidence>
<dbReference type="PANTHER" id="PTHR11640:SF164">
    <property type="entry name" value="MAM DOMAIN-CONTAINING GLYCOSYLPHOSPHATIDYLINOSITOL ANCHOR PROTEIN 1"/>
    <property type="match status" value="1"/>
</dbReference>
<evidence type="ECO:0000313" key="11">
    <source>
        <dbReference type="Proteomes" id="UP001159405"/>
    </source>
</evidence>
<dbReference type="InterPro" id="IPR003599">
    <property type="entry name" value="Ig_sub"/>
</dbReference>
<keyword evidence="4" id="KW-0325">Glycoprotein</keyword>
<evidence type="ECO:0000259" key="8">
    <source>
        <dbReference type="PROSITE" id="PS50835"/>
    </source>
</evidence>
<feature type="disulfide bond" evidence="6">
    <location>
        <begin position="445"/>
        <end position="462"/>
    </location>
</feature>
<dbReference type="SMART" id="SM00181">
    <property type="entry name" value="EGF"/>
    <property type="match status" value="1"/>
</dbReference>
<dbReference type="InterPro" id="IPR013098">
    <property type="entry name" value="Ig_I-set"/>
</dbReference>
<keyword evidence="3 6" id="KW-1015">Disulfide bond</keyword>
<dbReference type="NCBIfam" id="NF040941">
    <property type="entry name" value="GGGWT_bact"/>
    <property type="match status" value="2"/>
</dbReference>
<proteinExistence type="predicted"/>
<dbReference type="InterPro" id="IPR013783">
    <property type="entry name" value="Ig-like_fold"/>
</dbReference>